<dbReference type="InterPro" id="IPR008972">
    <property type="entry name" value="Cupredoxin"/>
</dbReference>
<feature type="chain" id="PRO_5004128710" description="Pseudoazurin" evidence="9">
    <location>
        <begin position="22"/>
        <end position="146"/>
    </location>
</feature>
<evidence type="ECO:0000256" key="1">
    <source>
        <dbReference type="ARBA" id="ARBA00004418"/>
    </source>
</evidence>
<comment type="caution">
    <text evidence="11">The sequence shown here is derived from an EMBL/GenBank/DDBJ whole genome shotgun (WGS) entry which is preliminary data.</text>
</comment>
<feature type="domain" description="Blue (type 1) copper" evidence="10">
    <location>
        <begin position="27"/>
        <end position="113"/>
    </location>
</feature>
<evidence type="ECO:0000256" key="6">
    <source>
        <dbReference type="ARBA" id="ARBA00023008"/>
    </source>
</evidence>
<keyword evidence="12" id="KW-1185">Reference proteome</keyword>
<feature type="binding site" evidence="8">
    <location>
        <position position="102"/>
    </location>
    <ligand>
        <name>Cu cation</name>
        <dbReference type="ChEBI" id="CHEBI:23378"/>
    </ligand>
</feature>
<dbReference type="Proteomes" id="UP000013232">
    <property type="component" value="Unassembled WGS sequence"/>
</dbReference>
<sequence length="146" mass="15780">MFNRPFCILALSALLATPAMAEVHEVRMLNRGAAGAMIYEPDFLRVAPGDTVKFIATHRTHNAASLPGLLPEGAKPFKGKIDEEIEVGFDVPGYYGVQCIPHIGMGMVMLIQVGEPASPLPVLPETLPQRAAERFGEIIARESLAK</sequence>
<dbReference type="InterPro" id="IPR012745">
    <property type="entry name" value="Pseudoazurin"/>
</dbReference>
<evidence type="ECO:0000256" key="5">
    <source>
        <dbReference type="ARBA" id="ARBA00022982"/>
    </source>
</evidence>
<keyword evidence="2" id="KW-0813">Transport</keyword>
<dbReference type="EMBL" id="AMXE01000095">
    <property type="protein sequence ID" value="ENO84714.1"/>
    <property type="molecule type" value="Genomic_DNA"/>
</dbReference>
<keyword evidence="9" id="KW-0732">Signal</keyword>
<evidence type="ECO:0000259" key="10">
    <source>
        <dbReference type="Pfam" id="PF00127"/>
    </source>
</evidence>
<evidence type="ECO:0000256" key="4">
    <source>
        <dbReference type="ARBA" id="ARBA00022764"/>
    </source>
</evidence>
<feature type="binding site" evidence="8">
    <location>
        <position position="99"/>
    </location>
    <ligand>
        <name>Cu cation</name>
        <dbReference type="ChEBI" id="CHEBI:23378"/>
    </ligand>
</feature>
<evidence type="ECO:0000256" key="8">
    <source>
        <dbReference type="PIRSR" id="PIRSR602386-1"/>
    </source>
</evidence>
<evidence type="ECO:0000313" key="12">
    <source>
        <dbReference type="Proteomes" id="UP000013232"/>
    </source>
</evidence>
<evidence type="ECO:0000256" key="3">
    <source>
        <dbReference type="ARBA" id="ARBA00022723"/>
    </source>
</evidence>
<dbReference type="GO" id="GO:0005507">
    <property type="term" value="F:copper ion binding"/>
    <property type="evidence" value="ECO:0007669"/>
    <property type="project" value="UniProtKB-UniRule"/>
</dbReference>
<name>N6YXP3_THAL4</name>
<keyword evidence="6 8" id="KW-0186">Copper</keyword>
<dbReference type="RefSeq" id="WP_004344173.1">
    <property type="nucleotide sequence ID" value="NZ_AMXE01000095.1"/>
</dbReference>
<dbReference type="GO" id="GO:0009055">
    <property type="term" value="F:electron transfer activity"/>
    <property type="evidence" value="ECO:0007669"/>
    <property type="project" value="InterPro"/>
</dbReference>
<keyword evidence="3 8" id="KW-0479">Metal-binding</keyword>
<dbReference type="PRINTS" id="PR00155">
    <property type="entry name" value="AMICYANIN"/>
</dbReference>
<dbReference type="AlphaFoldDB" id="N6YXP3"/>
<keyword evidence="4" id="KW-0574">Periplasm</keyword>
<dbReference type="Gene3D" id="2.60.40.420">
    <property type="entry name" value="Cupredoxins - blue copper proteins"/>
    <property type="match status" value="1"/>
</dbReference>
<feature type="signal peptide" evidence="9">
    <location>
        <begin position="1"/>
        <end position="21"/>
    </location>
</feature>
<dbReference type="GO" id="GO:0042597">
    <property type="term" value="C:periplasmic space"/>
    <property type="evidence" value="ECO:0007669"/>
    <property type="project" value="UniProtKB-SubCell"/>
</dbReference>
<feature type="binding site" evidence="8">
    <location>
        <position position="61"/>
    </location>
    <ligand>
        <name>Cu cation</name>
        <dbReference type="ChEBI" id="CHEBI:23378"/>
    </ligand>
</feature>
<comment type="subcellular location">
    <subcellularLocation>
        <location evidence="1">Periplasm</location>
    </subcellularLocation>
</comment>
<dbReference type="STRING" id="1123367.GCA_000621305_03547"/>
<dbReference type="OrthoDB" id="9757546at2"/>
<dbReference type="InterPro" id="IPR000923">
    <property type="entry name" value="BlueCu_1"/>
</dbReference>
<feature type="binding site" evidence="8">
    <location>
        <position position="107"/>
    </location>
    <ligand>
        <name>Cu cation</name>
        <dbReference type="ChEBI" id="CHEBI:23378"/>
    </ligand>
</feature>
<accession>N6YXP3</accession>
<evidence type="ECO:0000313" key="11">
    <source>
        <dbReference type="EMBL" id="ENO84714.1"/>
    </source>
</evidence>
<dbReference type="InterPro" id="IPR002386">
    <property type="entry name" value="Amicyanin/Pseudoazurin"/>
</dbReference>
<dbReference type="SUPFAM" id="SSF49503">
    <property type="entry name" value="Cupredoxins"/>
    <property type="match status" value="1"/>
</dbReference>
<comment type="cofactor">
    <cofactor evidence="8">
        <name>Cu cation</name>
        <dbReference type="ChEBI" id="CHEBI:23378"/>
    </cofactor>
    <text evidence="8">Binds 1 copper ion per subunit.</text>
</comment>
<protein>
    <recommendedName>
        <fullName evidence="7">Pseudoazurin</fullName>
    </recommendedName>
</protein>
<dbReference type="CDD" id="cd04218">
    <property type="entry name" value="Pseudoazurin"/>
    <property type="match status" value="1"/>
</dbReference>
<organism evidence="11 12">
    <name type="scientific">Thauera linaloolentis (strain DSM 12138 / JCM 21573 / CCUG 41526 / CIP 105981 / IAM 15112 / NBRC 102519 / 47Lol)</name>
    <dbReference type="NCBI Taxonomy" id="1123367"/>
    <lineage>
        <taxon>Bacteria</taxon>
        <taxon>Pseudomonadati</taxon>
        <taxon>Pseudomonadota</taxon>
        <taxon>Betaproteobacteria</taxon>
        <taxon>Rhodocyclales</taxon>
        <taxon>Zoogloeaceae</taxon>
        <taxon>Thauera</taxon>
    </lineage>
</organism>
<evidence type="ECO:0000256" key="7">
    <source>
        <dbReference type="NCBIfam" id="TIGR02375"/>
    </source>
</evidence>
<evidence type="ECO:0000256" key="9">
    <source>
        <dbReference type="SAM" id="SignalP"/>
    </source>
</evidence>
<dbReference type="NCBIfam" id="TIGR02375">
    <property type="entry name" value="pseudoazurin"/>
    <property type="match status" value="1"/>
</dbReference>
<keyword evidence="5" id="KW-0249">Electron transport</keyword>
<dbReference type="PRINTS" id="PR00156">
    <property type="entry name" value="COPPERBLUE"/>
</dbReference>
<dbReference type="Pfam" id="PF00127">
    <property type="entry name" value="Copper-bind"/>
    <property type="match status" value="1"/>
</dbReference>
<proteinExistence type="predicted"/>
<gene>
    <name evidence="11" type="ORF">C666_16735</name>
</gene>
<reference evidence="11 12" key="1">
    <citation type="submission" date="2012-09" db="EMBL/GenBank/DDBJ databases">
        <title>Draft Genome Sequences of 6 Strains from Genus Thauera.</title>
        <authorList>
            <person name="Liu B."/>
            <person name="Shapleigh J.P."/>
            <person name="Frostegard A.H."/>
        </authorList>
    </citation>
    <scope>NUCLEOTIDE SEQUENCE [LARGE SCALE GENOMIC DNA]</scope>
    <source>
        <strain evidence="12">47Lol / DSM 12138</strain>
    </source>
</reference>
<dbReference type="eggNOG" id="COG3794">
    <property type="taxonomic scope" value="Bacteria"/>
</dbReference>
<dbReference type="InterPro" id="IPR001235">
    <property type="entry name" value="Copper_blue_Plastocyanin"/>
</dbReference>
<evidence type="ECO:0000256" key="2">
    <source>
        <dbReference type="ARBA" id="ARBA00022448"/>
    </source>
</evidence>